<dbReference type="InterPro" id="IPR036986">
    <property type="entry name" value="S4_RNA-bd_sf"/>
</dbReference>
<protein>
    <submittedName>
        <fullName evidence="3">RNA-binding protein</fullName>
    </submittedName>
</protein>
<dbReference type="InterPro" id="IPR002942">
    <property type="entry name" value="S4_RNA-bd"/>
</dbReference>
<keyword evidence="1" id="KW-0694">RNA-binding</keyword>
<name>A0A660S534_UNCT6</name>
<feature type="domain" description="RNA-binding S4" evidence="2">
    <location>
        <begin position="14"/>
        <end position="74"/>
    </location>
</feature>
<proteinExistence type="predicted"/>
<evidence type="ECO:0000313" key="3">
    <source>
        <dbReference type="EMBL" id="RKX64758.1"/>
    </source>
</evidence>
<evidence type="ECO:0000313" key="4">
    <source>
        <dbReference type="Proteomes" id="UP000282321"/>
    </source>
</evidence>
<dbReference type="PROSITE" id="PS50889">
    <property type="entry name" value="S4"/>
    <property type="match status" value="1"/>
</dbReference>
<sequence>MYTLEYMTNKRKGERVDILLKKLQIVKSREKAKHACENGRVFVNDTRVKASRIVNSGDTIRLTLNQKEVLYEIIDIPELKNIKKSDVMKYYKIVGENE</sequence>
<dbReference type="Proteomes" id="UP000282321">
    <property type="component" value="Unassembled WGS sequence"/>
</dbReference>
<dbReference type="CDD" id="cd00165">
    <property type="entry name" value="S4"/>
    <property type="match status" value="1"/>
</dbReference>
<dbReference type="AlphaFoldDB" id="A0A660S534"/>
<gene>
    <name evidence="3" type="ORF">DRP44_07745</name>
</gene>
<dbReference type="EMBL" id="QNBC01000135">
    <property type="protein sequence ID" value="RKX64758.1"/>
    <property type="molecule type" value="Genomic_DNA"/>
</dbReference>
<dbReference type="Gene3D" id="3.10.290.10">
    <property type="entry name" value="RNA-binding S4 domain"/>
    <property type="match status" value="1"/>
</dbReference>
<evidence type="ECO:0000256" key="1">
    <source>
        <dbReference type="PROSITE-ProRule" id="PRU00182"/>
    </source>
</evidence>
<reference evidence="3 4" key="1">
    <citation type="submission" date="2018-06" db="EMBL/GenBank/DDBJ databases">
        <title>Extensive metabolic versatility and redundancy in microbially diverse, dynamic hydrothermal sediments.</title>
        <authorList>
            <person name="Dombrowski N."/>
            <person name="Teske A."/>
            <person name="Baker B.J."/>
        </authorList>
    </citation>
    <scope>NUCLEOTIDE SEQUENCE [LARGE SCALE GENOMIC DNA]</scope>
    <source>
        <strain evidence="3">B35_G9</strain>
    </source>
</reference>
<comment type="caution">
    <text evidence="3">The sequence shown here is derived from an EMBL/GenBank/DDBJ whole genome shotgun (WGS) entry which is preliminary data.</text>
</comment>
<dbReference type="GO" id="GO:0003723">
    <property type="term" value="F:RNA binding"/>
    <property type="evidence" value="ECO:0007669"/>
    <property type="project" value="UniProtKB-KW"/>
</dbReference>
<dbReference type="Pfam" id="PF01479">
    <property type="entry name" value="S4"/>
    <property type="match status" value="1"/>
</dbReference>
<dbReference type="SMART" id="SM00363">
    <property type="entry name" value="S4"/>
    <property type="match status" value="1"/>
</dbReference>
<evidence type="ECO:0000259" key="2">
    <source>
        <dbReference type="SMART" id="SM00363"/>
    </source>
</evidence>
<accession>A0A660S534</accession>
<dbReference type="SUPFAM" id="SSF55174">
    <property type="entry name" value="Alpha-L RNA-binding motif"/>
    <property type="match status" value="1"/>
</dbReference>
<organism evidence="3 4">
    <name type="scientific">candidate division TA06 bacterium</name>
    <dbReference type="NCBI Taxonomy" id="2250710"/>
    <lineage>
        <taxon>Bacteria</taxon>
        <taxon>Bacteria division TA06</taxon>
    </lineage>
</organism>